<evidence type="ECO:0000259" key="2">
    <source>
        <dbReference type="PROSITE" id="PS50995"/>
    </source>
</evidence>
<dbReference type="EC" id="2.3.1.-" evidence="4"/>
<dbReference type="PRINTS" id="PR00598">
    <property type="entry name" value="HTHMARR"/>
</dbReference>
<dbReference type="Gene3D" id="3.40.630.30">
    <property type="match status" value="1"/>
</dbReference>
<gene>
    <name evidence="4" type="ORF">PQ472_01290</name>
</gene>
<dbReference type="SUPFAM" id="SSF55729">
    <property type="entry name" value="Acyl-CoA N-acyltransferases (Nat)"/>
    <property type="match status" value="1"/>
</dbReference>
<evidence type="ECO:0000313" key="4">
    <source>
        <dbReference type="EMBL" id="WDF82904.1"/>
    </source>
</evidence>
<dbReference type="SUPFAM" id="SSF46785">
    <property type="entry name" value="Winged helix' DNA-binding domain"/>
    <property type="match status" value="1"/>
</dbReference>
<feature type="domain" description="N-acetyltransferase" evidence="3">
    <location>
        <begin position="146"/>
        <end position="297"/>
    </location>
</feature>
<keyword evidence="4" id="KW-0012">Acyltransferase</keyword>
<dbReference type="PROSITE" id="PS50995">
    <property type="entry name" value="HTH_MARR_2"/>
    <property type="match status" value="1"/>
</dbReference>
<evidence type="ECO:0000259" key="3">
    <source>
        <dbReference type="PROSITE" id="PS51186"/>
    </source>
</evidence>
<dbReference type="InterPro" id="IPR036388">
    <property type="entry name" value="WH-like_DNA-bd_sf"/>
</dbReference>
<evidence type="ECO:0000313" key="5">
    <source>
        <dbReference type="Proteomes" id="UP001220377"/>
    </source>
</evidence>
<keyword evidence="5" id="KW-1185">Reference proteome</keyword>
<accession>A0ABY7WRT9</accession>
<dbReference type="PROSITE" id="PS51186">
    <property type="entry name" value="GNAT"/>
    <property type="match status" value="1"/>
</dbReference>
<protein>
    <submittedName>
        <fullName evidence="4">GNAT family N-acetyltransferase</fullName>
        <ecNumber evidence="4">2.3.1.-</ecNumber>
    </submittedName>
</protein>
<dbReference type="CDD" id="cd04301">
    <property type="entry name" value="NAT_SF"/>
    <property type="match status" value="1"/>
</dbReference>
<name>A0ABY7WRT9_9LACO</name>
<dbReference type="PANTHER" id="PTHR13947">
    <property type="entry name" value="GNAT FAMILY N-ACETYLTRANSFERASE"/>
    <property type="match status" value="1"/>
</dbReference>
<evidence type="ECO:0000256" key="1">
    <source>
        <dbReference type="ARBA" id="ARBA00022679"/>
    </source>
</evidence>
<dbReference type="PANTHER" id="PTHR13947:SF37">
    <property type="entry name" value="LD18367P"/>
    <property type="match status" value="1"/>
</dbReference>
<sequence>MNTNEFIDKYRAFNRYYADLLSSFDRTLYGDPFTLVEDRVVTAIWDNEPISPAEISNELNLNKSQLSKILSKLAKQEVISRTANPQDKRSTLITLTAHGKSLQRQQVGIVHTGLHQFFVPYTHTQLRRIDSAMTTLQKALTNQHEVKIEPGQLADIGYIADLHARVYTSRGYHAVFQYYVLAALADYAKSKMDGVTFIAKVDGQRAGTISLVEAEDGNWQVRWFVVDPLFQGHGLGKQLMQALMDYAKQNEITKMYLWTVSELKAARSLYGRNGFAQVESKQNTEWKDDPVMEERWEYRG</sequence>
<reference evidence="4 5" key="1">
    <citation type="submission" date="2023-02" db="EMBL/GenBank/DDBJ databases">
        <title>Genome sequence of Lacticaseibacillus sp. KACC 23028.</title>
        <authorList>
            <person name="Kim S."/>
            <person name="Heo J."/>
            <person name="Kwon S.-W."/>
        </authorList>
    </citation>
    <scope>NUCLEOTIDE SEQUENCE [LARGE SCALE GENOMIC DNA]</scope>
    <source>
        <strain evidence="4 5">KACC 23028</strain>
    </source>
</reference>
<dbReference type="RefSeq" id="WP_274260667.1">
    <property type="nucleotide sequence ID" value="NZ_CP117884.1"/>
</dbReference>
<dbReference type="InterPro" id="IPR050769">
    <property type="entry name" value="NAT_camello-type"/>
</dbReference>
<dbReference type="GO" id="GO:0016746">
    <property type="term" value="F:acyltransferase activity"/>
    <property type="evidence" value="ECO:0007669"/>
    <property type="project" value="UniProtKB-KW"/>
</dbReference>
<dbReference type="EMBL" id="CP117884">
    <property type="protein sequence ID" value="WDF82904.1"/>
    <property type="molecule type" value="Genomic_DNA"/>
</dbReference>
<dbReference type="Gene3D" id="1.10.10.10">
    <property type="entry name" value="Winged helix-like DNA-binding domain superfamily/Winged helix DNA-binding domain"/>
    <property type="match status" value="1"/>
</dbReference>
<dbReference type="InterPro" id="IPR000835">
    <property type="entry name" value="HTH_MarR-typ"/>
</dbReference>
<dbReference type="Pfam" id="PF00583">
    <property type="entry name" value="Acetyltransf_1"/>
    <property type="match status" value="1"/>
</dbReference>
<feature type="domain" description="HTH marR-type" evidence="2">
    <location>
        <begin position="1"/>
        <end position="141"/>
    </location>
</feature>
<dbReference type="SMART" id="SM00347">
    <property type="entry name" value="HTH_MARR"/>
    <property type="match status" value="1"/>
</dbReference>
<dbReference type="InterPro" id="IPR016181">
    <property type="entry name" value="Acyl_CoA_acyltransferase"/>
</dbReference>
<dbReference type="InterPro" id="IPR036390">
    <property type="entry name" value="WH_DNA-bd_sf"/>
</dbReference>
<dbReference type="Proteomes" id="UP001220377">
    <property type="component" value="Chromosome"/>
</dbReference>
<dbReference type="InterPro" id="IPR000182">
    <property type="entry name" value="GNAT_dom"/>
</dbReference>
<keyword evidence="1 4" id="KW-0808">Transferase</keyword>
<proteinExistence type="predicted"/>
<dbReference type="Pfam" id="PF01047">
    <property type="entry name" value="MarR"/>
    <property type="match status" value="1"/>
</dbReference>
<organism evidence="4 5">
    <name type="scientific">Lacticaseibacillus pabuli</name>
    <dbReference type="NCBI Taxonomy" id="3025672"/>
    <lineage>
        <taxon>Bacteria</taxon>
        <taxon>Bacillati</taxon>
        <taxon>Bacillota</taxon>
        <taxon>Bacilli</taxon>
        <taxon>Lactobacillales</taxon>
        <taxon>Lactobacillaceae</taxon>
        <taxon>Lacticaseibacillus</taxon>
    </lineage>
</organism>